<gene>
    <name evidence="2" type="ORF">E0L32_002803</name>
</gene>
<protein>
    <submittedName>
        <fullName evidence="2">Uncharacterized protein</fullName>
    </submittedName>
</protein>
<comment type="caution">
    <text evidence="2">The sequence shown here is derived from an EMBL/GenBank/DDBJ whole genome shotgun (WGS) entry which is preliminary data.</text>
</comment>
<dbReference type="AlphaFoldDB" id="A0A507B629"/>
<dbReference type="EMBL" id="SKBQ01000012">
    <property type="protein sequence ID" value="TPX17702.1"/>
    <property type="molecule type" value="Genomic_DNA"/>
</dbReference>
<reference evidence="2 3" key="1">
    <citation type="submission" date="2019-06" db="EMBL/GenBank/DDBJ databases">
        <title>Draft genome sequence of the filamentous fungus Phialemoniopsis curvata isolated from diesel fuel.</title>
        <authorList>
            <person name="Varaljay V.A."/>
            <person name="Lyon W.J."/>
            <person name="Crouch A.L."/>
            <person name="Drake C.E."/>
            <person name="Hollomon J.M."/>
            <person name="Nadeau L.J."/>
            <person name="Nunn H.S."/>
            <person name="Stevenson B.S."/>
            <person name="Bojanowski C.L."/>
            <person name="Crookes-Goodson W.J."/>
        </authorList>
    </citation>
    <scope>NUCLEOTIDE SEQUENCE [LARGE SCALE GENOMIC DNA]</scope>
    <source>
        <strain evidence="2 3">D216</strain>
    </source>
</reference>
<name>A0A507B629_9PEZI</name>
<dbReference type="InParanoid" id="A0A507B629"/>
<dbReference type="Proteomes" id="UP000319257">
    <property type="component" value="Unassembled WGS sequence"/>
</dbReference>
<accession>A0A507B629</accession>
<evidence type="ECO:0000313" key="3">
    <source>
        <dbReference type="Proteomes" id="UP000319257"/>
    </source>
</evidence>
<proteinExistence type="predicted"/>
<dbReference type="RefSeq" id="XP_030999413.1">
    <property type="nucleotide sequence ID" value="XM_031137033.1"/>
</dbReference>
<feature type="region of interest" description="Disordered" evidence="1">
    <location>
        <begin position="325"/>
        <end position="354"/>
    </location>
</feature>
<feature type="compositionally biased region" description="Polar residues" evidence="1">
    <location>
        <begin position="344"/>
        <end position="354"/>
    </location>
</feature>
<dbReference type="OrthoDB" id="414322at2759"/>
<keyword evidence="3" id="KW-1185">Reference proteome</keyword>
<dbReference type="GeneID" id="41970250"/>
<sequence length="354" mass="40549">MTLAQSGPDPAPPPEARVTVVLTTSPTPSAPSTELICDVLDSFRQHCAELARCRIIVVMDTYEQVVDKPRLKKGRVTENQASFYGTYKDRVKRLMLGMHGFGEAFDDFHLSTDEVKYGNPLIPSNNVKYTITRTKNGRVSFIEPNERLGFGLAVHAALKLVETEYVWVQQHDWVLRNELPLQSLLEIMLASECDSEVPIKYICLSAPRMQSYAVSDHVIKHPELLALTKTLKRDFVPSSQPERPVSLTPMFFWHDKPHLASTRHYLERIFPTRLAIPRGAFIEDTIGHRARSQMKQGSWHRWATWLYYPDNGKILGLRHLNGRSYRGKENEAEKKRLWMERNSQKASKTAPNPQ</sequence>
<dbReference type="STRING" id="1093900.A0A507B629"/>
<evidence type="ECO:0000256" key="1">
    <source>
        <dbReference type="SAM" id="MobiDB-lite"/>
    </source>
</evidence>
<organism evidence="2 3">
    <name type="scientific">Thyridium curvatum</name>
    <dbReference type="NCBI Taxonomy" id="1093900"/>
    <lineage>
        <taxon>Eukaryota</taxon>
        <taxon>Fungi</taxon>
        <taxon>Dikarya</taxon>
        <taxon>Ascomycota</taxon>
        <taxon>Pezizomycotina</taxon>
        <taxon>Sordariomycetes</taxon>
        <taxon>Sordariomycetidae</taxon>
        <taxon>Thyridiales</taxon>
        <taxon>Thyridiaceae</taxon>
        <taxon>Thyridium</taxon>
    </lineage>
</organism>
<evidence type="ECO:0000313" key="2">
    <source>
        <dbReference type="EMBL" id="TPX17702.1"/>
    </source>
</evidence>
<feature type="compositionally biased region" description="Basic and acidic residues" evidence="1">
    <location>
        <begin position="326"/>
        <end position="343"/>
    </location>
</feature>